<dbReference type="RefSeq" id="WP_126301658.1">
    <property type="nucleotide sequence ID" value="NZ_LR134495.1"/>
</dbReference>
<dbReference type="EMBL" id="LR134495">
    <property type="protein sequence ID" value="VEI76498.1"/>
    <property type="molecule type" value="Genomic_DNA"/>
</dbReference>
<organism evidence="1 2">
    <name type="scientific">Mannheimia haemolytica</name>
    <name type="common">Pasteurella haemolytica</name>
    <dbReference type="NCBI Taxonomy" id="75985"/>
    <lineage>
        <taxon>Bacteria</taxon>
        <taxon>Pseudomonadati</taxon>
        <taxon>Pseudomonadota</taxon>
        <taxon>Gammaproteobacteria</taxon>
        <taxon>Pasteurellales</taxon>
        <taxon>Pasteurellaceae</taxon>
        <taxon>Mannheimia</taxon>
    </lineage>
</organism>
<dbReference type="InterPro" id="IPR012477">
    <property type="entry name" value="Glyco_transf_52"/>
</dbReference>
<dbReference type="AlphaFoldDB" id="A0A3S4XML6"/>
<proteinExistence type="predicted"/>
<keyword evidence="1" id="KW-0328">Glycosyltransferase</keyword>
<keyword evidence="1" id="KW-0808">Transferase</keyword>
<reference evidence="1" key="1">
    <citation type="submission" date="2018-12" db="EMBL/GenBank/DDBJ databases">
        <authorList>
            <consortium name="Pathogen Informatics"/>
        </authorList>
    </citation>
    <scope>NUCLEOTIDE SEQUENCE [LARGE SCALE GENOMIC DNA]</scope>
    <source>
        <strain evidence="1">NCTC10643</strain>
    </source>
</reference>
<gene>
    <name evidence="1" type="primary">lst_1</name>
    <name evidence="1" type="ORF">NCTC10643_00882</name>
</gene>
<dbReference type="GO" id="GO:0016757">
    <property type="term" value="F:glycosyltransferase activity"/>
    <property type="evidence" value="ECO:0007669"/>
    <property type="project" value="UniProtKB-KW"/>
</dbReference>
<dbReference type="Pfam" id="PF07922">
    <property type="entry name" value="Glyco_transf_52"/>
    <property type="match status" value="1"/>
</dbReference>
<evidence type="ECO:0000313" key="2">
    <source>
        <dbReference type="Proteomes" id="UP000271188"/>
    </source>
</evidence>
<accession>A0A3S4XML6</accession>
<dbReference type="Gene3D" id="3.30.370.20">
    <property type="match status" value="1"/>
</dbReference>
<evidence type="ECO:0000313" key="1">
    <source>
        <dbReference type="EMBL" id="VEI76498.1"/>
    </source>
</evidence>
<sequence length="314" mass="37137">MNLIICLTPLQMLIAETIIKKKQLKNNILVVIAYNDNDKFRYYYNRLSSLCNASYFFLIDNSSLFNRIKAMARLKLFVSLLSKYDFSSCYLASIDCSYIQLITSSIEYQELYTFDDGTINLLADSSYYRDKSYSLFEKVFRRIFGIKDTVSLYRKNSIFHYTIFKNNSNIIENTEFIPFIQPNVIQSYNVDKVVKIFVGQPLSEIKVDKNTVISFLKDEKIDYYYPHPREKDFFDNVEYIYSNRIFEDYLVEYLECNVSADINVYTFFSTVVMNIKDLNRVNVISLFSSQVPDSFIGVYRLFRENNIEIRTIDE</sequence>
<dbReference type="EC" id="2.4.99.-" evidence="1"/>
<dbReference type="Proteomes" id="UP000271188">
    <property type="component" value="Chromosome"/>
</dbReference>
<name>A0A3S4XML6_MANHA</name>
<protein>
    <submittedName>
        <fullName evidence="1">CMP-N-acetylneuraminate-beta-galactosamide-alpha-2,3-sialyltransferase</fullName>
        <ecNumber evidence="1">2.4.99.-</ecNumber>
    </submittedName>
</protein>